<dbReference type="SUPFAM" id="SSF52540">
    <property type="entry name" value="P-loop containing nucleoside triphosphate hydrolases"/>
    <property type="match status" value="1"/>
</dbReference>
<dbReference type="Pfam" id="PF14331">
    <property type="entry name" value="IcmF-related_N"/>
    <property type="match status" value="1"/>
</dbReference>
<dbReference type="PANTHER" id="PTHR36153">
    <property type="entry name" value="INNER MEMBRANE PROTEIN-RELATED"/>
    <property type="match status" value="1"/>
</dbReference>
<accession>A0A653AF46</accession>
<dbReference type="InterPro" id="IPR025743">
    <property type="entry name" value="TssM1_N"/>
</dbReference>
<protein>
    <submittedName>
        <fullName evidence="3">Type VI secretion system ATPase and inner membrane protein TssM</fullName>
    </submittedName>
</protein>
<keyword evidence="1" id="KW-0812">Transmembrane</keyword>
<organism evidence="3">
    <name type="scientific">Uncultured Desulfatiglans sp</name>
    <dbReference type="NCBI Taxonomy" id="1748965"/>
    <lineage>
        <taxon>Bacteria</taxon>
        <taxon>Pseudomonadati</taxon>
        <taxon>Thermodesulfobacteriota</taxon>
        <taxon>Desulfobacteria</taxon>
        <taxon>Desulfatiglandales</taxon>
        <taxon>Desulfatiglandaceae</taxon>
        <taxon>Desulfatiglans</taxon>
        <taxon>environmental samples</taxon>
    </lineage>
</organism>
<dbReference type="EMBL" id="UPXX01000031">
    <property type="protein sequence ID" value="VBB46648.1"/>
    <property type="molecule type" value="Genomic_DNA"/>
</dbReference>
<evidence type="ECO:0000313" key="3">
    <source>
        <dbReference type="EMBL" id="VBB46648.1"/>
    </source>
</evidence>
<dbReference type="Gene3D" id="3.40.50.300">
    <property type="entry name" value="P-loop containing nucleotide triphosphate hydrolases"/>
    <property type="match status" value="1"/>
</dbReference>
<keyword evidence="1" id="KW-0472">Membrane</keyword>
<dbReference type="InterPro" id="IPR053156">
    <property type="entry name" value="T6SS_TssM-like"/>
</dbReference>
<dbReference type="InterPro" id="IPR027417">
    <property type="entry name" value="P-loop_NTPase"/>
</dbReference>
<dbReference type="PANTHER" id="PTHR36153:SF1">
    <property type="entry name" value="TYPE VI SECRETION SYSTEM COMPONENT TSSM1"/>
    <property type="match status" value="1"/>
</dbReference>
<gene>
    <name evidence="3" type="primary">tssM</name>
    <name evidence="3" type="ORF">TRIP_B40442</name>
</gene>
<feature type="domain" description="Type VI secretion system component TssM1 N-terminal" evidence="2">
    <location>
        <begin position="182"/>
        <end position="430"/>
    </location>
</feature>
<keyword evidence="1" id="KW-1133">Transmembrane helix</keyword>
<feature type="transmembrane region" description="Helical" evidence="1">
    <location>
        <begin position="32"/>
        <end position="52"/>
    </location>
</feature>
<reference evidence="3" key="1">
    <citation type="submission" date="2018-07" db="EMBL/GenBank/DDBJ databases">
        <authorList>
            <consortium name="Genoscope - CEA"/>
            <person name="William W."/>
        </authorList>
    </citation>
    <scope>NUCLEOTIDE SEQUENCE</scope>
    <source>
        <strain evidence="3">IK1</strain>
    </source>
</reference>
<feature type="transmembrane region" description="Helical" evidence="1">
    <location>
        <begin position="425"/>
        <end position="447"/>
    </location>
</feature>
<name>A0A653AF46_UNCDX</name>
<evidence type="ECO:0000256" key="1">
    <source>
        <dbReference type="SAM" id="Phobius"/>
    </source>
</evidence>
<dbReference type="AlphaFoldDB" id="A0A653AF46"/>
<proteinExistence type="predicted"/>
<sequence length="1162" mass="129489">MKRLLKGFLVILAVLLVVLVVAGLVLTLDWPWWVGIFILVGLAGVWLGFVFLEKVLLRQREERFVQQVIAQDDAYLKGLSDQERDQAREVQERWREAVTALKQSHLKKLGNPLYVLPWYLVIGESGSGKTTAIQSARLSAPFAEMTRTSGLSGTRNCDWWFFDQAVIIDTAGRYAIPVDEGRDKEEWTRFLAQLAKFRKKEPLNGLVVSLPADKLLQGDTARLEEDGRAIRRRADELMRVLGARFPVYVLVTKCDLIQGMTQFCDQLPEKAQQQAMGFVNRDLKAGVEDFLGRAMQTIGTRLRELRLLLLHRGGTRAVDPALLLFPEEFEGLTPGLTAFLKAAFQQNPYQETPILRGLFFSSGCQEGSPYSHFLQALGLIASREVLPGTSRGLFLHDFFSRILPKDRRLFAPTQRALDWRRLTRNLGLSAWVALVLAACGLLSFSFVRNLSSLRHIAHEFTAPAVIRGDTVTDLATLERFRQAALRVEDQNRNWWIPRMGLPDSKKVELQLKAHFCRQFRKGLLDPLDHTESETVMRFSAATPGQIIGPHVVHLVRRILLIKARQAGEDLEALEARPQPGYAALLPAAGPHLPEEAVDEGFALLYLHYLVWSSRSEDFNQEIGDLQRLLQHALTHEGARLDWLTDYVDTRTALSPVKLKDFWGESLAGADSPAVPPCFTRQGKAFIEGLIADIENALPDPARLAGRKTAFLTAYAADYLRSWQAFGAAFRQGEAGLEAGEPRRTAAALMGSDQGPYFNLLSRMAEELGPFSERRDDTGWPDALLAFRNVRVLADKEALAEESPGLSKAAKKGKDLIGRLEETFSRGEDDPSLRSMMTAASALRDYRAALMEITPVSASRLVAYQTAAQVFSEDPAMSKSPLVAAQNAYARLKAAMATAGAGSGSGSGLVWDLVKGPFDYLWTYVRMETACHLQDLWEQQVLVEVEGISDLQRVNELLLGDGGYALQYVKGPAAPFLGRSLDRGYYSKRVMGEAIPFEGAFLSFLTRGARTARPIEQSYAVTIKGLPTDTNPEAHIRPHATRLELQCAAQTFSLANFQFPITKVFKWEPQTCGDVVFTIEVGTLSLVKTYTGNLAFAQFLRDFNRGERTFRPDEFPREASALKQMGISFIRARYQFSGHGAAVKLLAAGPGRAPRTIVRCWDR</sequence>
<evidence type="ECO:0000259" key="2">
    <source>
        <dbReference type="Pfam" id="PF14331"/>
    </source>
</evidence>
<feature type="transmembrane region" description="Helical" evidence="1">
    <location>
        <begin position="7"/>
        <end position="26"/>
    </location>
</feature>